<gene>
    <name evidence="1" type="ORF">FWK35_00010827</name>
</gene>
<dbReference type="AlphaFoldDB" id="A0A6G0YYZ6"/>
<protein>
    <submittedName>
        <fullName evidence="1">Uncharacterized protein</fullName>
    </submittedName>
</protein>
<evidence type="ECO:0000313" key="2">
    <source>
        <dbReference type="Proteomes" id="UP000478052"/>
    </source>
</evidence>
<dbReference type="EMBL" id="VUJU01001974">
    <property type="protein sequence ID" value="KAF0763069.1"/>
    <property type="molecule type" value="Genomic_DNA"/>
</dbReference>
<organism evidence="1 2">
    <name type="scientific">Aphis craccivora</name>
    <name type="common">Cowpea aphid</name>
    <dbReference type="NCBI Taxonomy" id="307492"/>
    <lineage>
        <taxon>Eukaryota</taxon>
        <taxon>Metazoa</taxon>
        <taxon>Ecdysozoa</taxon>
        <taxon>Arthropoda</taxon>
        <taxon>Hexapoda</taxon>
        <taxon>Insecta</taxon>
        <taxon>Pterygota</taxon>
        <taxon>Neoptera</taxon>
        <taxon>Paraneoptera</taxon>
        <taxon>Hemiptera</taxon>
        <taxon>Sternorrhyncha</taxon>
        <taxon>Aphidomorpha</taxon>
        <taxon>Aphidoidea</taxon>
        <taxon>Aphididae</taxon>
        <taxon>Aphidini</taxon>
        <taxon>Aphis</taxon>
        <taxon>Aphis</taxon>
    </lineage>
</organism>
<comment type="caution">
    <text evidence="1">The sequence shown here is derived from an EMBL/GenBank/DDBJ whole genome shotgun (WGS) entry which is preliminary data.</text>
</comment>
<evidence type="ECO:0000313" key="1">
    <source>
        <dbReference type="EMBL" id="KAF0763069.1"/>
    </source>
</evidence>
<sequence>MQNSHFLRSSLFCEYCIIFYLHSERSDERIDFTMLCVFFCVCVYEKVVEIMLQIETLGLVSDSKMNLVGALRGSFFEFFNSFQKRRKKREFLRKSSFRPIRFFYMVFKFLRNLSKTRKFANN</sequence>
<proteinExistence type="predicted"/>
<reference evidence="1 2" key="1">
    <citation type="submission" date="2019-08" db="EMBL/GenBank/DDBJ databases">
        <title>Whole genome of Aphis craccivora.</title>
        <authorList>
            <person name="Voronova N.V."/>
            <person name="Shulinski R.S."/>
            <person name="Bandarenka Y.V."/>
            <person name="Zhorov D.G."/>
            <person name="Warner D."/>
        </authorList>
    </citation>
    <scope>NUCLEOTIDE SEQUENCE [LARGE SCALE GENOMIC DNA]</scope>
    <source>
        <strain evidence="1">180601</strain>
        <tissue evidence="1">Whole Body</tissue>
    </source>
</reference>
<keyword evidence="2" id="KW-1185">Reference proteome</keyword>
<dbReference type="Proteomes" id="UP000478052">
    <property type="component" value="Unassembled WGS sequence"/>
</dbReference>
<name>A0A6G0YYZ6_APHCR</name>
<accession>A0A6G0YYZ6</accession>